<name>A0A9N9HKZ8_9GLOM</name>
<keyword evidence="2" id="KW-1185">Reference proteome</keyword>
<dbReference type="OrthoDB" id="10544402at2759"/>
<comment type="caution">
    <text evidence="1">The sequence shown here is derived from an EMBL/GenBank/DDBJ whole genome shotgun (WGS) entry which is preliminary data.</text>
</comment>
<dbReference type="EMBL" id="CAJVPL010012491">
    <property type="protein sequence ID" value="CAG8686699.1"/>
    <property type="molecule type" value="Genomic_DNA"/>
</dbReference>
<evidence type="ECO:0000313" key="1">
    <source>
        <dbReference type="EMBL" id="CAG8686699.1"/>
    </source>
</evidence>
<organism evidence="1 2">
    <name type="scientific">Ambispora gerdemannii</name>
    <dbReference type="NCBI Taxonomy" id="144530"/>
    <lineage>
        <taxon>Eukaryota</taxon>
        <taxon>Fungi</taxon>
        <taxon>Fungi incertae sedis</taxon>
        <taxon>Mucoromycota</taxon>
        <taxon>Glomeromycotina</taxon>
        <taxon>Glomeromycetes</taxon>
        <taxon>Archaeosporales</taxon>
        <taxon>Ambisporaceae</taxon>
        <taxon>Ambispora</taxon>
    </lineage>
</organism>
<dbReference type="Proteomes" id="UP000789831">
    <property type="component" value="Unassembled WGS sequence"/>
</dbReference>
<accession>A0A9N9HKZ8</accession>
<feature type="non-terminal residue" evidence="1">
    <location>
        <position position="112"/>
    </location>
</feature>
<protein>
    <submittedName>
        <fullName evidence="1">4902_t:CDS:1</fullName>
    </submittedName>
</protein>
<evidence type="ECO:0000313" key="2">
    <source>
        <dbReference type="Proteomes" id="UP000789831"/>
    </source>
</evidence>
<gene>
    <name evidence="1" type="ORF">AGERDE_LOCUS12929</name>
</gene>
<proteinExistence type="predicted"/>
<dbReference type="AlphaFoldDB" id="A0A9N9HKZ8"/>
<reference evidence="1" key="1">
    <citation type="submission" date="2021-06" db="EMBL/GenBank/DDBJ databases">
        <authorList>
            <person name="Kallberg Y."/>
            <person name="Tangrot J."/>
            <person name="Rosling A."/>
        </authorList>
    </citation>
    <scope>NUCLEOTIDE SEQUENCE</scope>
    <source>
        <strain evidence="1">MT106</strain>
    </source>
</reference>
<sequence>MGAINKSMKGISFSTGQEYLKEFRCCQCHLFLDEQDIEKENYSFEFSDYANDITKDYNQGVNHIEYECPDWERCQGCYSHFRIKEVKKLDNENGYYYCPPCYQQITGKEFQE</sequence>